<protein>
    <submittedName>
        <fullName evidence="1">Uncharacterized protein</fullName>
    </submittedName>
</protein>
<reference evidence="1" key="2">
    <citation type="submission" date="2023-06" db="EMBL/GenBank/DDBJ databases">
        <authorList>
            <consortium name="Lawrence Berkeley National Laboratory"/>
            <person name="Haridas S."/>
            <person name="Hensen N."/>
            <person name="Bonometti L."/>
            <person name="Westerberg I."/>
            <person name="Brannstrom I.O."/>
            <person name="Guillou S."/>
            <person name="Cros-Aarteil S."/>
            <person name="Calhoun S."/>
            <person name="Kuo A."/>
            <person name="Mondo S."/>
            <person name="Pangilinan J."/>
            <person name="Riley R."/>
            <person name="LaButti K."/>
            <person name="Andreopoulos B."/>
            <person name="Lipzen A."/>
            <person name="Chen C."/>
            <person name="Yanf M."/>
            <person name="Daum C."/>
            <person name="Ng V."/>
            <person name="Clum A."/>
            <person name="Steindorff A."/>
            <person name="Ohm R."/>
            <person name="Martin F."/>
            <person name="Silar P."/>
            <person name="Natvig D."/>
            <person name="Lalanne C."/>
            <person name="Gautier V."/>
            <person name="Ament-velasquez S.L."/>
            <person name="Kruys A."/>
            <person name="Hutchinson M.I."/>
            <person name="Powell A.J."/>
            <person name="Barry K."/>
            <person name="Miller A.N."/>
            <person name="Grigoriev I.V."/>
            <person name="Debuchy R."/>
            <person name="Gladieux P."/>
            <person name="Thoren M.H."/>
            <person name="Johannesson H."/>
        </authorList>
    </citation>
    <scope>NUCLEOTIDE SEQUENCE</scope>
    <source>
        <strain evidence="1">CBS 232.78</strain>
    </source>
</reference>
<reference evidence="1" key="1">
    <citation type="journal article" date="2023" name="Mol. Phylogenet. Evol.">
        <title>Genome-scale phylogeny and comparative genomics of the fungal order Sordariales.</title>
        <authorList>
            <person name="Hensen N."/>
            <person name="Bonometti L."/>
            <person name="Westerberg I."/>
            <person name="Brannstrom I.O."/>
            <person name="Guillou S."/>
            <person name="Cros-Aarteil S."/>
            <person name="Calhoun S."/>
            <person name="Haridas S."/>
            <person name="Kuo A."/>
            <person name="Mondo S."/>
            <person name="Pangilinan J."/>
            <person name="Riley R."/>
            <person name="LaButti K."/>
            <person name="Andreopoulos B."/>
            <person name="Lipzen A."/>
            <person name="Chen C."/>
            <person name="Yan M."/>
            <person name="Daum C."/>
            <person name="Ng V."/>
            <person name="Clum A."/>
            <person name="Steindorff A."/>
            <person name="Ohm R.A."/>
            <person name="Martin F."/>
            <person name="Silar P."/>
            <person name="Natvig D.O."/>
            <person name="Lalanne C."/>
            <person name="Gautier V."/>
            <person name="Ament-Velasquez S.L."/>
            <person name="Kruys A."/>
            <person name="Hutchinson M.I."/>
            <person name="Powell A.J."/>
            <person name="Barry K."/>
            <person name="Miller A.N."/>
            <person name="Grigoriev I.V."/>
            <person name="Debuchy R."/>
            <person name="Gladieux P."/>
            <person name="Hiltunen Thoren M."/>
            <person name="Johannesson H."/>
        </authorList>
    </citation>
    <scope>NUCLEOTIDE SEQUENCE</scope>
    <source>
        <strain evidence="1">CBS 232.78</strain>
    </source>
</reference>
<organism evidence="1 2">
    <name type="scientific">Podospora didyma</name>
    <dbReference type="NCBI Taxonomy" id="330526"/>
    <lineage>
        <taxon>Eukaryota</taxon>
        <taxon>Fungi</taxon>
        <taxon>Dikarya</taxon>
        <taxon>Ascomycota</taxon>
        <taxon>Pezizomycotina</taxon>
        <taxon>Sordariomycetes</taxon>
        <taxon>Sordariomycetidae</taxon>
        <taxon>Sordariales</taxon>
        <taxon>Podosporaceae</taxon>
        <taxon>Podospora</taxon>
    </lineage>
</organism>
<dbReference type="EMBL" id="JAULSW010000008">
    <property type="protein sequence ID" value="KAK3372295.1"/>
    <property type="molecule type" value="Genomic_DNA"/>
</dbReference>
<gene>
    <name evidence="1" type="ORF">B0H63DRAFT_291568</name>
</gene>
<keyword evidence="2" id="KW-1185">Reference proteome</keyword>
<evidence type="ECO:0000313" key="2">
    <source>
        <dbReference type="Proteomes" id="UP001285441"/>
    </source>
</evidence>
<evidence type="ECO:0000313" key="1">
    <source>
        <dbReference type="EMBL" id="KAK3372295.1"/>
    </source>
</evidence>
<comment type="caution">
    <text evidence="1">The sequence shown here is derived from an EMBL/GenBank/DDBJ whole genome shotgun (WGS) entry which is preliminary data.</text>
</comment>
<proteinExistence type="predicted"/>
<dbReference type="Proteomes" id="UP001285441">
    <property type="component" value="Unassembled WGS sequence"/>
</dbReference>
<dbReference type="AlphaFoldDB" id="A0AAE0K9U9"/>
<sequence>MVTLKSMRKERVIAAMEKRLSKYQLLILLRLTVMLKDQQGSIGTQLDQLESKVSRLSAENALRISRLKSDLIGDIKRLVDQKKVSGSATGVSVVSTTYDPGSGLTNLRSAIDTLASGVVSATREDTILNNLFFESVYLREESGCRTRNL</sequence>
<accession>A0AAE0K9U9</accession>
<name>A0AAE0K9U9_9PEZI</name>